<keyword evidence="4" id="KW-1185">Reference proteome</keyword>
<keyword evidence="2" id="KW-1133">Transmembrane helix</keyword>
<dbReference type="Proteomes" id="UP000031631">
    <property type="component" value="Chromosome"/>
</dbReference>
<dbReference type="OrthoDB" id="7055621at2"/>
<feature type="region of interest" description="Disordered" evidence="1">
    <location>
        <begin position="433"/>
        <end position="455"/>
    </location>
</feature>
<proteinExistence type="predicted"/>
<dbReference type="AlphaFoldDB" id="A0A7U6GGR4"/>
<dbReference type="EMBL" id="AP012273">
    <property type="protein sequence ID" value="BAO43290.1"/>
    <property type="molecule type" value="Genomic_DNA"/>
</dbReference>
<evidence type="ECO:0000256" key="1">
    <source>
        <dbReference type="SAM" id="MobiDB-lite"/>
    </source>
</evidence>
<feature type="transmembrane region" description="Helical" evidence="2">
    <location>
        <begin position="7"/>
        <end position="31"/>
    </location>
</feature>
<accession>A0A7U6GGR4</accession>
<gene>
    <name evidence="3" type="ORF">TBH_C0344</name>
</gene>
<sequence>MLRRRGNIWVWIIGIPVILGGIAHWGLYYFVKSRVDTFILEATPRATIHYRELDTSLGGTVTLRGVDIVPAGFEQGLSIGSVQLQGPDAFSFLLKQLPLVGEEGPPDFLQLILKDALVDISGGKAASLDQSWEKANPEFARDRDICKPGGSASFTQLQELGIDELHGDSKMGYRHIAQTRKLFVDVGGELRHIQKTHLSIELNNVPALDSRKLMGVALANMKLDYFIDPEFAHRVSAYCGGKRGLTAEQYSELFADDVIRELNRNGIILGYGLTWALKNYMENWGDLNIELSPPRPVGLLSLVNLPKDELPEKLGLQVAMNGQLVTDLYFSIQDGIPLLQGSKAKPGKKTFKPRIRYRWEYQPVSLGSLSSYLDHKVRIRTADGVVHEGLLISIRGKKISVQKKISGGKFIAHLSPANIRSVMVRVRVKVEPKVSAPQKAVAQQPDSQDAEGATE</sequence>
<name>A0A7U6GGR4_9GAMM</name>
<reference evidence="3 4" key="1">
    <citation type="journal article" date="2014" name="PLoS ONE">
        <title>Physiological and genomic features of a novel sulfur-oxidizing gammaproteobacterium belonging to a previously uncultivated symbiotic lineage isolated from a hydrothermal vent.</title>
        <authorList>
            <person name="Nunoura T."/>
            <person name="Takaki Y."/>
            <person name="Kazama H."/>
            <person name="Kakuta J."/>
            <person name="Shimamura S."/>
            <person name="Makita H."/>
            <person name="Hirai M."/>
            <person name="Miyazaki M."/>
            <person name="Takai K."/>
        </authorList>
    </citation>
    <scope>NUCLEOTIDE SEQUENCE [LARGE SCALE GENOMIC DNA]</scope>
    <source>
        <strain evidence="3 4">Hiromi1</strain>
    </source>
</reference>
<dbReference type="KEGG" id="tbn:TBH_C0344"/>
<dbReference type="RefSeq" id="WP_041064809.1">
    <property type="nucleotide sequence ID" value="NZ_AP012273.1"/>
</dbReference>
<protein>
    <submittedName>
        <fullName evidence="3">Uncharacterized protein</fullName>
    </submittedName>
</protein>
<evidence type="ECO:0000313" key="4">
    <source>
        <dbReference type="Proteomes" id="UP000031631"/>
    </source>
</evidence>
<organism evidence="3 4">
    <name type="scientific">Thiolapillus brandeum</name>
    <dbReference type="NCBI Taxonomy" id="1076588"/>
    <lineage>
        <taxon>Bacteria</taxon>
        <taxon>Pseudomonadati</taxon>
        <taxon>Pseudomonadota</taxon>
        <taxon>Gammaproteobacteria</taxon>
        <taxon>Chromatiales</taxon>
        <taxon>Sedimenticolaceae</taxon>
        <taxon>Thiolapillus</taxon>
    </lineage>
</organism>
<evidence type="ECO:0000313" key="3">
    <source>
        <dbReference type="EMBL" id="BAO43290.1"/>
    </source>
</evidence>
<keyword evidence="2" id="KW-0472">Membrane</keyword>
<keyword evidence="2" id="KW-0812">Transmembrane</keyword>
<evidence type="ECO:0000256" key="2">
    <source>
        <dbReference type="SAM" id="Phobius"/>
    </source>
</evidence>